<feature type="transmembrane region" description="Helical" evidence="2">
    <location>
        <begin position="231"/>
        <end position="253"/>
    </location>
</feature>
<feature type="transmembrane region" description="Helical" evidence="2">
    <location>
        <begin position="45"/>
        <end position="65"/>
    </location>
</feature>
<evidence type="ECO:0000313" key="3">
    <source>
        <dbReference type="EMBL" id="GMH93834.1"/>
    </source>
</evidence>
<feature type="transmembrane region" description="Helical" evidence="2">
    <location>
        <begin position="80"/>
        <end position="102"/>
    </location>
</feature>
<keyword evidence="2" id="KW-0812">Transmembrane</keyword>
<dbReference type="EMBL" id="BRXY01000421">
    <property type="protein sequence ID" value="GMH93834.1"/>
    <property type="molecule type" value="Genomic_DNA"/>
</dbReference>
<evidence type="ECO:0000256" key="1">
    <source>
        <dbReference type="SAM" id="MobiDB-lite"/>
    </source>
</evidence>
<keyword evidence="4" id="KW-1185">Reference proteome</keyword>
<accession>A0A9W7BUI6</accession>
<feature type="transmembrane region" description="Helical" evidence="2">
    <location>
        <begin position="259"/>
        <end position="280"/>
    </location>
</feature>
<evidence type="ECO:0000313" key="4">
    <source>
        <dbReference type="Proteomes" id="UP001165085"/>
    </source>
</evidence>
<dbReference type="OrthoDB" id="202238at2759"/>
<sequence>MSSSKVIPVDSTDQDPDLPAYNTPKRRSSINVIALIQRIPQRRRFLYITLFLIIQSLIASLQYQGTIAGYGDGPFTTGRFFLSCWSASMYTVSPYIMGSWVFPHHAASMPKSHKITFVVFWLALFSAYLMEGSFVTWLLHPMWFFAIHVMYANEFVNPESPPTYVKYTIPVAYFLLIVKTIVDWLELGSGVILFGLIFLYLMTVAILLLAFDRPLRQSSEVVAEITDSGYYFSTIFYVSTVIGSSLGLLLVNLRTTPSLLLTCILQLVSLLLLEVAIVFSKRTTDQSRFQPLMLQIYFQIDMIQTFLFLRPDVTPFGLTWTLMLLVQEIFSLIKFGGVYGFIVYNLTEFIYKEYDYIVKARIYGVGKNGTTFDYNYTQCSVTCVGWNVEDGEGPGEGRGFGEVTFLFAVLAGVAVMLLIAERWLLTSMEGRLMAVIRDEGRGGDTAKGRQSVKEIVRSAAGVFMTTPMEFLFVSFWLGVNSAVYGMYASANVSGIVEKEVIE</sequence>
<feature type="transmembrane region" description="Helical" evidence="2">
    <location>
        <begin position="329"/>
        <end position="351"/>
    </location>
</feature>
<reference evidence="4" key="1">
    <citation type="journal article" date="2023" name="Commun. Biol.">
        <title>Genome analysis of Parmales, the sister group of diatoms, reveals the evolutionary specialization of diatoms from phago-mixotrophs to photoautotrophs.</title>
        <authorList>
            <person name="Ban H."/>
            <person name="Sato S."/>
            <person name="Yoshikawa S."/>
            <person name="Yamada K."/>
            <person name="Nakamura Y."/>
            <person name="Ichinomiya M."/>
            <person name="Sato N."/>
            <person name="Blanc-Mathieu R."/>
            <person name="Endo H."/>
            <person name="Kuwata A."/>
            <person name="Ogata H."/>
        </authorList>
    </citation>
    <scope>NUCLEOTIDE SEQUENCE [LARGE SCALE GENOMIC DNA]</scope>
    <source>
        <strain evidence="4">NIES 3701</strain>
    </source>
</reference>
<feature type="transmembrane region" description="Helical" evidence="2">
    <location>
        <begin position="191"/>
        <end position="211"/>
    </location>
</feature>
<feature type="transmembrane region" description="Helical" evidence="2">
    <location>
        <begin position="403"/>
        <end position="425"/>
    </location>
</feature>
<feature type="region of interest" description="Disordered" evidence="1">
    <location>
        <begin position="1"/>
        <end position="23"/>
    </location>
</feature>
<proteinExistence type="predicted"/>
<feature type="transmembrane region" description="Helical" evidence="2">
    <location>
        <begin position="114"/>
        <end position="130"/>
    </location>
</feature>
<protein>
    <submittedName>
        <fullName evidence="3">Uncharacterized protein</fullName>
    </submittedName>
</protein>
<name>A0A9W7BUI6_9STRA</name>
<comment type="caution">
    <text evidence="3">The sequence shown here is derived from an EMBL/GenBank/DDBJ whole genome shotgun (WGS) entry which is preliminary data.</text>
</comment>
<dbReference type="AlphaFoldDB" id="A0A9W7BUI6"/>
<keyword evidence="2" id="KW-1133">Transmembrane helix</keyword>
<evidence type="ECO:0000256" key="2">
    <source>
        <dbReference type="SAM" id="Phobius"/>
    </source>
</evidence>
<dbReference type="Proteomes" id="UP001165085">
    <property type="component" value="Unassembled WGS sequence"/>
</dbReference>
<keyword evidence="2" id="KW-0472">Membrane</keyword>
<gene>
    <name evidence="3" type="ORF">TrST_g2593</name>
</gene>
<organism evidence="3 4">
    <name type="scientific">Triparma strigata</name>
    <dbReference type="NCBI Taxonomy" id="1606541"/>
    <lineage>
        <taxon>Eukaryota</taxon>
        <taxon>Sar</taxon>
        <taxon>Stramenopiles</taxon>
        <taxon>Ochrophyta</taxon>
        <taxon>Bolidophyceae</taxon>
        <taxon>Parmales</taxon>
        <taxon>Triparmaceae</taxon>
        <taxon>Triparma</taxon>
    </lineage>
</organism>